<dbReference type="Pfam" id="PF13839">
    <property type="entry name" value="PC-Esterase"/>
    <property type="match status" value="1"/>
</dbReference>
<evidence type="ECO:0000313" key="10">
    <source>
        <dbReference type="Proteomes" id="UP001367508"/>
    </source>
</evidence>
<dbReference type="EMBL" id="JAYMYQ010000001">
    <property type="protein sequence ID" value="KAK7363513.1"/>
    <property type="molecule type" value="Genomic_DNA"/>
</dbReference>
<dbReference type="Pfam" id="PF14416">
    <property type="entry name" value="PMR5N"/>
    <property type="match status" value="1"/>
</dbReference>
<protein>
    <recommendedName>
        <fullName evidence="11">Trichome birefringence-like N-terminal domain-containing protein</fullName>
    </recommendedName>
</protein>
<evidence type="ECO:0000256" key="2">
    <source>
        <dbReference type="ARBA" id="ARBA00007727"/>
    </source>
</evidence>
<evidence type="ECO:0008006" key="11">
    <source>
        <dbReference type="Google" id="ProtNLM"/>
    </source>
</evidence>
<dbReference type="InterPro" id="IPR026057">
    <property type="entry name" value="TBL_C"/>
</dbReference>
<organism evidence="9 10">
    <name type="scientific">Canavalia gladiata</name>
    <name type="common">Sword bean</name>
    <name type="synonym">Dolichos gladiatus</name>
    <dbReference type="NCBI Taxonomy" id="3824"/>
    <lineage>
        <taxon>Eukaryota</taxon>
        <taxon>Viridiplantae</taxon>
        <taxon>Streptophyta</taxon>
        <taxon>Embryophyta</taxon>
        <taxon>Tracheophyta</taxon>
        <taxon>Spermatophyta</taxon>
        <taxon>Magnoliopsida</taxon>
        <taxon>eudicotyledons</taxon>
        <taxon>Gunneridae</taxon>
        <taxon>Pentapetalae</taxon>
        <taxon>rosids</taxon>
        <taxon>fabids</taxon>
        <taxon>Fabales</taxon>
        <taxon>Fabaceae</taxon>
        <taxon>Papilionoideae</taxon>
        <taxon>50 kb inversion clade</taxon>
        <taxon>NPAAA clade</taxon>
        <taxon>indigoferoid/millettioid clade</taxon>
        <taxon>Phaseoleae</taxon>
        <taxon>Canavalia</taxon>
    </lineage>
</organism>
<accession>A0AAN9REC6</accession>
<evidence type="ECO:0000256" key="6">
    <source>
        <dbReference type="ARBA" id="ARBA00023136"/>
    </source>
</evidence>
<sequence>MPRLFPSGRHHEATQATLLRIHILMACLKKQWFFPQEFARTLQYTLSRPRTHILTIQFLVLSLFLLIASSYTTKLTIPNAVTLVSLFPFSLNYRLPDAPVTFSSVTAAERIIGNSTSTESQVIRDLTSCDIFDGTWVHDDAEPLYQHGSCPFLDDTFNCFKNGRSDLDYVKYRWKPHGCHIPRFDGLKMLRMLRGKRLVFVGDSLSRNMWQSLVCALRASLRNKNKIYHVSVRREFRTQGFFSFKFRDYGCSIDFVKSPFLVQEWKTSRKVPQRETLRLDMIQASKSHYHTADIIIFNTGHWWNHDKTRKGRNYFQEGNHVYDRLEVSEALRKALKTWAKWVDSNVDSKRTRVFFTGFSASHYRGGQWNSGGKCDGEREPITNDSYLATYPWTMNIVESVIAEMRTPVFYLNITKMSDYRKDGHPSIYRETGFNKGLRMVQDCSHWCLPGIPDSWNELLYATLLIAHKFSYYSLRSYSFLN</sequence>
<proteinExistence type="inferred from homology"/>
<evidence type="ECO:0000256" key="4">
    <source>
        <dbReference type="ARBA" id="ARBA00022968"/>
    </source>
</evidence>
<evidence type="ECO:0000259" key="8">
    <source>
        <dbReference type="Pfam" id="PF14416"/>
    </source>
</evidence>
<dbReference type="GO" id="GO:0016413">
    <property type="term" value="F:O-acetyltransferase activity"/>
    <property type="evidence" value="ECO:0007669"/>
    <property type="project" value="InterPro"/>
</dbReference>
<evidence type="ECO:0000259" key="7">
    <source>
        <dbReference type="Pfam" id="PF13839"/>
    </source>
</evidence>
<dbReference type="PANTHER" id="PTHR32285">
    <property type="entry name" value="PROTEIN TRICHOME BIREFRINGENCE-LIKE 9-RELATED"/>
    <property type="match status" value="1"/>
</dbReference>
<reference evidence="9 10" key="1">
    <citation type="submission" date="2024-01" db="EMBL/GenBank/DDBJ databases">
        <title>The genomes of 5 underutilized Papilionoideae crops provide insights into root nodulation and disease resistanc.</title>
        <authorList>
            <person name="Jiang F."/>
        </authorList>
    </citation>
    <scope>NUCLEOTIDE SEQUENCE [LARGE SCALE GENOMIC DNA]</scope>
    <source>
        <strain evidence="9">LVBAO_FW01</strain>
        <tissue evidence="9">Leaves</tissue>
    </source>
</reference>
<evidence type="ECO:0000313" key="9">
    <source>
        <dbReference type="EMBL" id="KAK7363513.1"/>
    </source>
</evidence>
<comment type="similarity">
    <text evidence="2">Belongs to the PC-esterase family. TBL subfamily.</text>
</comment>
<dbReference type="AlphaFoldDB" id="A0AAN9REC6"/>
<comment type="subcellular location">
    <subcellularLocation>
        <location evidence="1">Membrane</location>
        <topology evidence="1">Single-pass membrane protein</topology>
    </subcellularLocation>
</comment>
<evidence type="ECO:0000256" key="3">
    <source>
        <dbReference type="ARBA" id="ARBA00022692"/>
    </source>
</evidence>
<evidence type="ECO:0000256" key="1">
    <source>
        <dbReference type="ARBA" id="ARBA00004167"/>
    </source>
</evidence>
<keyword evidence="4" id="KW-0735">Signal-anchor</keyword>
<dbReference type="InterPro" id="IPR025846">
    <property type="entry name" value="TBL_N"/>
</dbReference>
<dbReference type="Proteomes" id="UP001367508">
    <property type="component" value="Unassembled WGS sequence"/>
</dbReference>
<dbReference type="GO" id="GO:0005794">
    <property type="term" value="C:Golgi apparatus"/>
    <property type="evidence" value="ECO:0007669"/>
    <property type="project" value="TreeGrafter"/>
</dbReference>
<keyword evidence="10" id="KW-1185">Reference proteome</keyword>
<keyword evidence="6" id="KW-0472">Membrane</keyword>
<dbReference type="GO" id="GO:0016020">
    <property type="term" value="C:membrane"/>
    <property type="evidence" value="ECO:0007669"/>
    <property type="project" value="UniProtKB-SubCell"/>
</dbReference>
<dbReference type="PANTHER" id="PTHR32285:SF241">
    <property type="entry name" value="PROTEIN TRICHOME BIREFRINGENCE-LIKE 4"/>
    <property type="match status" value="1"/>
</dbReference>
<keyword evidence="5" id="KW-1133">Transmembrane helix</keyword>
<feature type="domain" description="Trichome birefringence-like C-terminal" evidence="7">
    <location>
        <begin position="181"/>
        <end position="461"/>
    </location>
</feature>
<feature type="domain" description="Trichome birefringence-like N-terminal" evidence="8">
    <location>
        <begin position="128"/>
        <end position="180"/>
    </location>
</feature>
<keyword evidence="3" id="KW-0812">Transmembrane</keyword>
<gene>
    <name evidence="9" type="ORF">VNO77_05657</name>
</gene>
<dbReference type="InterPro" id="IPR029962">
    <property type="entry name" value="TBL"/>
</dbReference>
<comment type="caution">
    <text evidence="9">The sequence shown here is derived from an EMBL/GenBank/DDBJ whole genome shotgun (WGS) entry which is preliminary data.</text>
</comment>
<evidence type="ECO:0000256" key="5">
    <source>
        <dbReference type="ARBA" id="ARBA00022989"/>
    </source>
</evidence>
<name>A0AAN9REC6_CANGL</name>